<evidence type="ECO:0000256" key="1">
    <source>
        <dbReference type="SAM" id="MobiDB-lite"/>
    </source>
</evidence>
<reference evidence="2" key="1">
    <citation type="submission" date="2014-11" db="EMBL/GenBank/DDBJ databases">
        <authorList>
            <person name="Otto D Thomas"/>
            <person name="Naeem Raeece"/>
        </authorList>
    </citation>
    <scope>NUCLEOTIDE SEQUENCE</scope>
</reference>
<evidence type="ECO:0000313" key="2">
    <source>
        <dbReference type="EMBL" id="CEM47687.1"/>
    </source>
</evidence>
<gene>
    <name evidence="2" type="ORF">Cvel_31441</name>
</gene>
<protein>
    <recommendedName>
        <fullName evidence="3">Endonuclease/exonuclease/phosphatase domain-containing protein</fullName>
    </recommendedName>
</protein>
<proteinExistence type="predicted"/>
<accession>A0A0G4HTG3</accession>
<organism evidence="2">
    <name type="scientific">Chromera velia CCMP2878</name>
    <dbReference type="NCBI Taxonomy" id="1169474"/>
    <lineage>
        <taxon>Eukaryota</taxon>
        <taxon>Sar</taxon>
        <taxon>Alveolata</taxon>
        <taxon>Colpodellida</taxon>
        <taxon>Chromeraceae</taxon>
        <taxon>Chromera</taxon>
    </lineage>
</organism>
<dbReference type="AlphaFoldDB" id="A0A0G4HTG3"/>
<feature type="region of interest" description="Disordered" evidence="1">
    <location>
        <begin position="139"/>
        <end position="167"/>
    </location>
</feature>
<feature type="compositionally biased region" description="Polar residues" evidence="1">
    <location>
        <begin position="22"/>
        <end position="35"/>
    </location>
</feature>
<dbReference type="PhylomeDB" id="A0A0G4HTG3"/>
<sequence length="167" mass="18017">MISEHHDMVVGGHLGPEKTFLKLNSSRTDPSTPATAQIPPPSLGALILKRGETMSSTGGVAVLLSCRARSVGWEEERLSNAAAMVRHPDLNTPLLCGVYDPCADSTHADDTFLTDLKDRLEKKRREGEGTSRRRTVCVGGDFNARTGSEAPRLTFGENAGEGGRRQM</sequence>
<feature type="region of interest" description="Disordered" evidence="1">
    <location>
        <begin position="20"/>
        <end position="40"/>
    </location>
</feature>
<name>A0A0G4HTG3_9ALVE</name>
<dbReference type="VEuPathDB" id="CryptoDB:Cvel_31441"/>
<dbReference type="EMBL" id="CDMZ01003818">
    <property type="protein sequence ID" value="CEM47687.1"/>
    <property type="molecule type" value="Genomic_DNA"/>
</dbReference>
<evidence type="ECO:0008006" key="3">
    <source>
        <dbReference type="Google" id="ProtNLM"/>
    </source>
</evidence>